<keyword evidence="10 15" id="KW-0274">FAD</keyword>
<dbReference type="UniPathway" id="UPA00277">
    <property type="reaction ID" value="UER00407"/>
</dbReference>
<dbReference type="Pfam" id="PF01687">
    <property type="entry name" value="Flavokinase"/>
    <property type="match status" value="1"/>
</dbReference>
<evidence type="ECO:0000256" key="15">
    <source>
        <dbReference type="PIRNR" id="PIRNR004491"/>
    </source>
</evidence>
<dbReference type="EC" id="2.7.7.2" evidence="15"/>
<dbReference type="SUPFAM" id="SSF52374">
    <property type="entry name" value="Nucleotidylyl transferase"/>
    <property type="match status" value="1"/>
</dbReference>
<dbReference type="NCBIfam" id="TIGR00083">
    <property type="entry name" value="ribF"/>
    <property type="match status" value="1"/>
</dbReference>
<dbReference type="CDD" id="cd02064">
    <property type="entry name" value="FAD_synthetase_N"/>
    <property type="match status" value="1"/>
</dbReference>
<dbReference type="InterPro" id="IPR023465">
    <property type="entry name" value="Riboflavin_kinase_dom_sf"/>
</dbReference>
<dbReference type="GO" id="GO:0009231">
    <property type="term" value="P:riboflavin biosynthetic process"/>
    <property type="evidence" value="ECO:0007669"/>
    <property type="project" value="InterPro"/>
</dbReference>
<evidence type="ECO:0000256" key="2">
    <source>
        <dbReference type="ARBA" id="ARBA00004726"/>
    </source>
</evidence>
<evidence type="ECO:0000256" key="9">
    <source>
        <dbReference type="ARBA" id="ARBA00022777"/>
    </source>
</evidence>
<dbReference type="EMBL" id="CP001778">
    <property type="protein sequence ID" value="ADD44749.1"/>
    <property type="molecule type" value="Genomic_DNA"/>
</dbReference>
<dbReference type="InterPro" id="IPR014729">
    <property type="entry name" value="Rossmann-like_a/b/a_fold"/>
</dbReference>
<comment type="pathway">
    <text evidence="2 15">Cofactor biosynthesis; FAD biosynthesis; FAD from FMN: step 1/1.</text>
</comment>
<dbReference type="UniPathway" id="UPA00276">
    <property type="reaction ID" value="UER00406"/>
</dbReference>
<keyword evidence="5 15" id="KW-0288">FMN</keyword>
<keyword evidence="4 15" id="KW-0285">Flavoprotein</keyword>
<evidence type="ECO:0000256" key="5">
    <source>
        <dbReference type="ARBA" id="ARBA00022643"/>
    </source>
</evidence>
<feature type="domain" description="Riboflavin kinase" evidence="16">
    <location>
        <begin position="186"/>
        <end position="313"/>
    </location>
</feature>
<dbReference type="InterPro" id="IPR002606">
    <property type="entry name" value="Riboflavin_kinase_bac"/>
</dbReference>
<evidence type="ECO:0000313" key="17">
    <source>
        <dbReference type="EMBL" id="ADD44749.1"/>
    </source>
</evidence>
<evidence type="ECO:0000256" key="14">
    <source>
        <dbReference type="ARBA" id="ARBA00049494"/>
    </source>
</evidence>
<comment type="similarity">
    <text evidence="15">Belongs to the ribF family.</text>
</comment>
<keyword evidence="7 15" id="KW-0548">Nucleotidyltransferase</keyword>
<dbReference type="FunFam" id="3.40.50.620:FF:000021">
    <property type="entry name" value="Riboflavin biosynthesis protein"/>
    <property type="match status" value="1"/>
</dbReference>
<dbReference type="Gene3D" id="3.40.50.620">
    <property type="entry name" value="HUPs"/>
    <property type="match status" value="1"/>
</dbReference>
<dbReference type="GO" id="GO:0009398">
    <property type="term" value="P:FMN biosynthetic process"/>
    <property type="evidence" value="ECO:0007669"/>
    <property type="project" value="UniProtKB-UniRule"/>
</dbReference>
<evidence type="ECO:0000256" key="8">
    <source>
        <dbReference type="ARBA" id="ARBA00022741"/>
    </source>
</evidence>
<reference evidence="17 18" key="1">
    <citation type="journal article" date="2009" name="Stand. Genomic Sci.">
        <title>Complete genome sequence of Stackebrandtia nassauensis type strain (LLR-40K-21).</title>
        <authorList>
            <person name="Munk C."/>
            <person name="Lapidus A."/>
            <person name="Copeland A."/>
            <person name="Jando M."/>
            <person name="Mayilraj S."/>
            <person name="Glavina Del Rio T."/>
            <person name="Nolan M."/>
            <person name="Chen F."/>
            <person name="Lucas S."/>
            <person name="Tice H."/>
            <person name="Cheng J.F."/>
            <person name="Han C."/>
            <person name="Detter J.C."/>
            <person name="Bruce D."/>
            <person name="Goodwin L."/>
            <person name="Chain P."/>
            <person name="Pitluck S."/>
            <person name="Goker M."/>
            <person name="Ovchinikova G."/>
            <person name="Pati A."/>
            <person name="Ivanova N."/>
            <person name="Mavromatis K."/>
            <person name="Chen A."/>
            <person name="Palaniappan K."/>
            <person name="Land M."/>
            <person name="Hauser L."/>
            <person name="Chang Y.J."/>
            <person name="Jeffries C.D."/>
            <person name="Bristow J."/>
            <person name="Eisen J.A."/>
            <person name="Markowitz V."/>
            <person name="Hugenholtz P."/>
            <person name="Kyrpides N.C."/>
            <person name="Klenk H.P."/>
        </authorList>
    </citation>
    <scope>NUCLEOTIDE SEQUENCE [LARGE SCALE GENOMIC DNA]</scope>
    <source>
        <strain evidence="18">DSM 44728 / CIP 108903 / NRRL B-16338 / NBRC 102104 / LLR-40K-21</strain>
    </source>
</reference>
<dbReference type="Gene3D" id="2.40.30.30">
    <property type="entry name" value="Riboflavin kinase-like"/>
    <property type="match status" value="1"/>
</dbReference>
<dbReference type="GO" id="GO:0006747">
    <property type="term" value="P:FAD biosynthetic process"/>
    <property type="evidence" value="ECO:0007669"/>
    <property type="project" value="UniProtKB-UniRule"/>
</dbReference>
<evidence type="ECO:0000256" key="6">
    <source>
        <dbReference type="ARBA" id="ARBA00022679"/>
    </source>
</evidence>
<dbReference type="SMART" id="SM00904">
    <property type="entry name" value="Flavokinase"/>
    <property type="match status" value="1"/>
</dbReference>
<keyword evidence="9 15" id="KW-0418">Kinase</keyword>
<dbReference type="Pfam" id="PF06574">
    <property type="entry name" value="FAD_syn"/>
    <property type="match status" value="1"/>
</dbReference>
<dbReference type="InterPro" id="IPR015865">
    <property type="entry name" value="Riboflavin_kinase_bac/euk"/>
</dbReference>
<protein>
    <recommendedName>
        <fullName evidence="15">Riboflavin biosynthesis protein</fullName>
    </recommendedName>
    <domain>
        <recommendedName>
            <fullName evidence="15">Riboflavin kinase</fullName>
            <ecNumber evidence="15">2.7.1.26</ecNumber>
        </recommendedName>
        <alternativeName>
            <fullName evidence="15">Flavokinase</fullName>
        </alternativeName>
    </domain>
    <domain>
        <recommendedName>
            <fullName evidence="15">FMN adenylyltransferase</fullName>
            <ecNumber evidence="15">2.7.7.2</ecNumber>
        </recommendedName>
        <alternativeName>
            <fullName evidence="15">FAD pyrophosphorylase</fullName>
        </alternativeName>
        <alternativeName>
            <fullName evidence="15">FAD synthase</fullName>
        </alternativeName>
    </domain>
</protein>
<keyword evidence="8 15" id="KW-0547">Nucleotide-binding</keyword>
<keyword evidence="12" id="KW-0511">Multifunctional enzyme</keyword>
<evidence type="ECO:0000256" key="13">
    <source>
        <dbReference type="ARBA" id="ARBA00047880"/>
    </source>
</evidence>
<dbReference type="FunFam" id="2.40.30.30:FF:000003">
    <property type="entry name" value="Riboflavin biosynthesis protein"/>
    <property type="match status" value="1"/>
</dbReference>
<dbReference type="GO" id="GO:0003919">
    <property type="term" value="F:FMN adenylyltransferase activity"/>
    <property type="evidence" value="ECO:0007669"/>
    <property type="project" value="UniProtKB-UniRule"/>
</dbReference>
<dbReference type="KEGG" id="sna:Snas_5114"/>
<comment type="pathway">
    <text evidence="3 15">Cofactor biosynthesis; FMN biosynthesis; FMN from riboflavin (ATP route): step 1/1.</text>
</comment>
<comment type="catalytic activity">
    <reaction evidence="13 15">
        <text>riboflavin + ATP = FMN + ADP + H(+)</text>
        <dbReference type="Rhea" id="RHEA:14357"/>
        <dbReference type="ChEBI" id="CHEBI:15378"/>
        <dbReference type="ChEBI" id="CHEBI:30616"/>
        <dbReference type="ChEBI" id="CHEBI:57986"/>
        <dbReference type="ChEBI" id="CHEBI:58210"/>
        <dbReference type="ChEBI" id="CHEBI:456216"/>
        <dbReference type="EC" id="2.7.1.26"/>
    </reaction>
</comment>
<dbReference type="NCBIfam" id="NF004160">
    <property type="entry name" value="PRK05627.1-3"/>
    <property type="match status" value="1"/>
</dbReference>
<gene>
    <name evidence="17" type="ordered locus">Snas_5114</name>
</gene>
<keyword evidence="6 15" id="KW-0808">Transferase</keyword>
<evidence type="ECO:0000256" key="3">
    <source>
        <dbReference type="ARBA" id="ARBA00005201"/>
    </source>
</evidence>
<dbReference type="Proteomes" id="UP000000844">
    <property type="component" value="Chromosome"/>
</dbReference>
<organism evidence="17 18">
    <name type="scientific">Stackebrandtia nassauensis (strain DSM 44728 / CIP 108903 / NRRL B-16338 / NBRC 102104 / LLR-40K-21)</name>
    <dbReference type="NCBI Taxonomy" id="446470"/>
    <lineage>
        <taxon>Bacteria</taxon>
        <taxon>Bacillati</taxon>
        <taxon>Actinomycetota</taxon>
        <taxon>Actinomycetes</taxon>
        <taxon>Glycomycetales</taxon>
        <taxon>Glycomycetaceae</taxon>
        <taxon>Stackebrandtia</taxon>
    </lineage>
</organism>
<dbReference type="PANTHER" id="PTHR22749">
    <property type="entry name" value="RIBOFLAVIN KINASE/FMN ADENYLYLTRANSFERASE"/>
    <property type="match status" value="1"/>
</dbReference>
<comment type="catalytic activity">
    <reaction evidence="14 15">
        <text>FMN + ATP + H(+) = FAD + diphosphate</text>
        <dbReference type="Rhea" id="RHEA:17237"/>
        <dbReference type="ChEBI" id="CHEBI:15378"/>
        <dbReference type="ChEBI" id="CHEBI:30616"/>
        <dbReference type="ChEBI" id="CHEBI:33019"/>
        <dbReference type="ChEBI" id="CHEBI:57692"/>
        <dbReference type="ChEBI" id="CHEBI:58210"/>
        <dbReference type="EC" id="2.7.7.2"/>
    </reaction>
</comment>
<evidence type="ECO:0000256" key="11">
    <source>
        <dbReference type="ARBA" id="ARBA00022840"/>
    </source>
</evidence>
<dbReference type="InterPro" id="IPR023468">
    <property type="entry name" value="Riboflavin_kinase"/>
</dbReference>
<proteinExistence type="inferred from homology"/>
<dbReference type="EC" id="2.7.1.26" evidence="15"/>
<dbReference type="HOGENOM" id="CLU_048437_0_0_11"/>
<sequence>MFAMQRWRGIDATPGSWGRSVVTIGVFDGVHRGHQHVIGRAVATAREAGVSSVVVTFDPHPSEVVRPGTHPAVLTELDRRGDLIAELGADGLCVLPFTRELSQLSPRDFARDMLAGGLGAQHVVVGENFRFGHKAAGDTGTLAELGTEFGFTVEAVKPVGESATVFSSTFVRSRLTDGDVEAAAEALGRPHRLSGMVVRGANRGGTQLGFPTANLRHAEHAAIPADAVYAGWLTWAGSPEPLAAAISVGTNPTFHGTGRTVEAHILDFDTDIYGEPVSLDFVARLREQRTYDALPALIAQIDADVIDTRKVLGL</sequence>
<evidence type="ECO:0000256" key="4">
    <source>
        <dbReference type="ARBA" id="ARBA00022630"/>
    </source>
</evidence>
<accession>D3QAV3</accession>
<keyword evidence="11 15" id="KW-0067">ATP-binding</keyword>
<dbReference type="eggNOG" id="COG0196">
    <property type="taxonomic scope" value="Bacteria"/>
</dbReference>
<dbReference type="SUPFAM" id="SSF82114">
    <property type="entry name" value="Riboflavin kinase-like"/>
    <property type="match status" value="1"/>
</dbReference>
<evidence type="ECO:0000256" key="12">
    <source>
        <dbReference type="ARBA" id="ARBA00023268"/>
    </source>
</evidence>
<dbReference type="PANTHER" id="PTHR22749:SF6">
    <property type="entry name" value="RIBOFLAVIN KINASE"/>
    <property type="match status" value="1"/>
</dbReference>
<comment type="function">
    <text evidence="1">Catalyzes the phosphorylation of riboflavin to FMN followed by the adenylation of FMN to FAD.</text>
</comment>
<name>D3QAV3_STANL</name>
<evidence type="ECO:0000256" key="7">
    <source>
        <dbReference type="ARBA" id="ARBA00022695"/>
    </source>
</evidence>
<dbReference type="GO" id="GO:0005524">
    <property type="term" value="F:ATP binding"/>
    <property type="evidence" value="ECO:0007669"/>
    <property type="project" value="UniProtKB-UniRule"/>
</dbReference>
<dbReference type="GO" id="GO:0008531">
    <property type="term" value="F:riboflavin kinase activity"/>
    <property type="evidence" value="ECO:0007669"/>
    <property type="project" value="UniProtKB-UniRule"/>
</dbReference>
<dbReference type="STRING" id="446470.Snas_5114"/>
<evidence type="ECO:0000259" key="16">
    <source>
        <dbReference type="SMART" id="SM00904"/>
    </source>
</evidence>
<dbReference type="AlphaFoldDB" id="D3QAV3"/>
<evidence type="ECO:0000256" key="1">
    <source>
        <dbReference type="ARBA" id="ARBA00002121"/>
    </source>
</evidence>
<evidence type="ECO:0000313" key="18">
    <source>
        <dbReference type="Proteomes" id="UP000000844"/>
    </source>
</evidence>
<dbReference type="PIRSF" id="PIRSF004491">
    <property type="entry name" value="FAD_Synth"/>
    <property type="match status" value="1"/>
</dbReference>
<evidence type="ECO:0000256" key="10">
    <source>
        <dbReference type="ARBA" id="ARBA00022827"/>
    </source>
</evidence>
<dbReference type="InterPro" id="IPR015864">
    <property type="entry name" value="FAD_synthase"/>
</dbReference>
<keyword evidence="18" id="KW-1185">Reference proteome</keyword>